<evidence type="ECO:0000313" key="5">
    <source>
        <dbReference type="EMBL" id="KOR75528.1"/>
    </source>
</evidence>
<dbReference type="RefSeq" id="WP_053521418.1">
    <property type="nucleotide sequence ID" value="NZ_LHCF01000005.1"/>
</dbReference>
<dbReference type="GO" id="GO:0016887">
    <property type="term" value="F:ATP hydrolysis activity"/>
    <property type="evidence" value="ECO:0007669"/>
    <property type="project" value="InterPro"/>
</dbReference>
<evidence type="ECO:0000256" key="3">
    <source>
        <dbReference type="ARBA" id="ARBA00022840"/>
    </source>
</evidence>
<protein>
    <submittedName>
        <fullName evidence="5">Dipeptide transport ATP-binding protein DppF</fullName>
    </submittedName>
</protein>
<dbReference type="OrthoDB" id="9779287at2"/>
<dbReference type="InterPro" id="IPR027417">
    <property type="entry name" value="P-loop_NTPase"/>
</dbReference>
<dbReference type="CDD" id="cd03257">
    <property type="entry name" value="ABC_NikE_OppD_transporters"/>
    <property type="match status" value="1"/>
</dbReference>
<dbReference type="NCBIfam" id="TIGR01727">
    <property type="entry name" value="oligo_HPY"/>
    <property type="match status" value="1"/>
</dbReference>
<evidence type="ECO:0000256" key="2">
    <source>
        <dbReference type="ARBA" id="ARBA00022741"/>
    </source>
</evidence>
<dbReference type="PROSITE" id="PS50893">
    <property type="entry name" value="ABC_TRANSPORTER_2"/>
    <property type="match status" value="1"/>
</dbReference>
<name>A0A0M1N043_9MOLU</name>
<evidence type="ECO:0000313" key="6">
    <source>
        <dbReference type="Proteomes" id="UP000037386"/>
    </source>
</evidence>
<keyword evidence="3 5" id="KW-0067">ATP-binding</keyword>
<accession>A0A0M1N043</accession>
<gene>
    <name evidence="5" type="primary">dppF1</name>
    <name evidence="5" type="ORF">CPX_001487</name>
</gene>
<dbReference type="SMART" id="SM00382">
    <property type="entry name" value="AAA"/>
    <property type="match status" value="1"/>
</dbReference>
<dbReference type="Gene3D" id="3.40.50.300">
    <property type="entry name" value="P-loop containing nucleotide triphosphate hydrolases"/>
    <property type="match status" value="1"/>
</dbReference>
<dbReference type="PROSITE" id="PS00211">
    <property type="entry name" value="ABC_TRANSPORTER_1"/>
    <property type="match status" value="1"/>
</dbReference>
<dbReference type="InterPro" id="IPR003593">
    <property type="entry name" value="AAA+_ATPase"/>
</dbReference>
<dbReference type="InterPro" id="IPR050319">
    <property type="entry name" value="ABC_transp_ATP-bind"/>
</dbReference>
<dbReference type="STRING" id="479893.CPX_001487"/>
<keyword evidence="1" id="KW-0813">Transport</keyword>
<dbReference type="InterPro" id="IPR013563">
    <property type="entry name" value="Oligopep_ABC_C"/>
</dbReference>
<comment type="caution">
    <text evidence="5">The sequence shown here is derived from an EMBL/GenBank/DDBJ whole genome shotgun (WGS) entry which is preliminary data.</text>
</comment>
<dbReference type="Pfam" id="PF08352">
    <property type="entry name" value="oligo_HPY"/>
    <property type="match status" value="1"/>
</dbReference>
<dbReference type="AlphaFoldDB" id="A0A0M1N043"/>
<dbReference type="PANTHER" id="PTHR43776">
    <property type="entry name" value="TRANSPORT ATP-BINDING PROTEIN"/>
    <property type="match status" value="1"/>
</dbReference>
<organism evidence="5 6">
    <name type="scientific">Candidatus Phytoplasma pruni</name>
    <dbReference type="NCBI Taxonomy" id="479893"/>
    <lineage>
        <taxon>Bacteria</taxon>
        <taxon>Bacillati</taxon>
        <taxon>Mycoplasmatota</taxon>
        <taxon>Mollicutes</taxon>
        <taxon>Acholeplasmatales</taxon>
        <taxon>Acholeplasmataceae</taxon>
        <taxon>Candidatus Phytoplasma</taxon>
        <taxon>16SrIII (X-disease group)</taxon>
    </lineage>
</organism>
<dbReference type="Pfam" id="PF00005">
    <property type="entry name" value="ABC_tran"/>
    <property type="match status" value="1"/>
</dbReference>
<keyword evidence="2" id="KW-0547">Nucleotide-binding</keyword>
<dbReference type="InterPro" id="IPR017871">
    <property type="entry name" value="ABC_transporter-like_CS"/>
</dbReference>
<dbReference type="GO" id="GO:0005524">
    <property type="term" value="F:ATP binding"/>
    <property type="evidence" value="ECO:0007669"/>
    <property type="project" value="UniProtKB-KW"/>
</dbReference>
<dbReference type="PATRIC" id="fig|479893.3.peg.274"/>
<dbReference type="GO" id="GO:0055085">
    <property type="term" value="P:transmembrane transport"/>
    <property type="evidence" value="ECO:0007669"/>
    <property type="project" value="UniProtKB-ARBA"/>
</dbReference>
<evidence type="ECO:0000256" key="1">
    <source>
        <dbReference type="ARBA" id="ARBA00022448"/>
    </source>
</evidence>
<dbReference type="GO" id="GO:0015833">
    <property type="term" value="P:peptide transport"/>
    <property type="evidence" value="ECO:0007669"/>
    <property type="project" value="InterPro"/>
</dbReference>
<dbReference type="EMBL" id="LHCF01000005">
    <property type="protein sequence ID" value="KOR75528.1"/>
    <property type="molecule type" value="Genomic_DNA"/>
</dbReference>
<evidence type="ECO:0000259" key="4">
    <source>
        <dbReference type="PROSITE" id="PS50893"/>
    </source>
</evidence>
<reference evidence="6" key="1">
    <citation type="submission" date="2015-05" db="EMBL/GenBank/DDBJ databases">
        <title>Draft genome sequence of 'Candidatus Phytoplasma Pruni' strain CX, a plant pathogenic bacterium.</title>
        <authorList>
            <person name="Lee I.-M."/>
            <person name="Bottner-Parker K.D."/>
            <person name="Shao J."/>
            <person name="Gundersen-Rindal D.E."/>
            <person name="Zhao Y."/>
            <person name="Davis R.E."/>
        </authorList>
    </citation>
    <scope>NUCLEOTIDE SEQUENCE [LARGE SCALE GENOMIC DNA]</scope>
    <source>
        <strain evidence="6">CX</strain>
    </source>
</reference>
<feature type="domain" description="ABC transporter" evidence="4">
    <location>
        <begin position="8"/>
        <end position="265"/>
    </location>
</feature>
<dbReference type="SUPFAM" id="SSF52540">
    <property type="entry name" value="P-loop containing nucleoside triphosphate hydrolases"/>
    <property type="match status" value="1"/>
</dbReference>
<proteinExistence type="predicted"/>
<dbReference type="Proteomes" id="UP000037386">
    <property type="component" value="Unassembled WGS sequence"/>
</dbReference>
<sequence length="327" mass="37302">MIKNKILIQTQNLSKFFDLKKAFLKKNNIVLKANNNINLSVFQGETLSVVGGSGSGKSTLGQTILQIEKPTSGNVFYYNDEQEIDLTLLSNKETRLLRKDLQIIFQDPFSSLNPHLKIGDIIGEGLLIHKMAKSKNDPEYKKMILQMMEKCGVDLSFYNRFPHQLSGGQRQRISIARALILKPKFVVCDEIVSALDVSIQEQILTLLDDLKKQYQLTFLFITHDLGVARYISDRIAVMHLGNLVELAPTEKIFKNPQHPYTKQLLNAIPKLETEKENYFKITYETDKVSFLYIAGQNDLDWYEVSPNHFVACTVKNKKTSQKDGKKA</sequence>
<dbReference type="InterPro" id="IPR003439">
    <property type="entry name" value="ABC_transporter-like_ATP-bd"/>
</dbReference>
<dbReference type="PANTHER" id="PTHR43776:SF8">
    <property type="entry name" value="ABC TRANSPORTER, ATP-BINDING PROTEIN"/>
    <property type="match status" value="1"/>
</dbReference>